<accession>A0ABZ0Z0Q3</accession>
<keyword evidence="8" id="KW-1185">Reference proteome</keyword>
<name>A0ABZ0Z0Q3_9GAMM</name>
<feature type="region of interest" description="Disordered" evidence="5">
    <location>
        <begin position="655"/>
        <end position="685"/>
    </location>
</feature>
<dbReference type="EMBL" id="CP140153">
    <property type="protein sequence ID" value="WQH17349.1"/>
    <property type="molecule type" value="Genomic_DNA"/>
</dbReference>
<evidence type="ECO:0000256" key="1">
    <source>
        <dbReference type="ARBA" id="ARBA00004141"/>
    </source>
</evidence>
<evidence type="ECO:0000313" key="8">
    <source>
        <dbReference type="Proteomes" id="UP001327459"/>
    </source>
</evidence>
<dbReference type="Pfam" id="PF10136">
    <property type="entry name" value="SpecificRecomb"/>
    <property type="match status" value="1"/>
</dbReference>
<evidence type="ECO:0000256" key="3">
    <source>
        <dbReference type="ARBA" id="ARBA00022989"/>
    </source>
</evidence>
<evidence type="ECO:0000313" key="7">
    <source>
        <dbReference type="EMBL" id="WQH17349.1"/>
    </source>
</evidence>
<sequence>MPQQLLRTLTERHADDPVGTLVALVDWLRPGSDEDASAAIERIERLQTAVEADPTLQDALHQRLGDWLDQARFFQVLAGLGLFSRRGFLRELGQRVYERLNPAPADPMNVRDVFYLAFHEADDPEWVAQVPPACWERLMRTFWPSSPDQPGQKGTDRLTREALYALEMLAIWIAAEEFEPDILRLDPSMATRDSSFIALQREVGAHVRDYVGWMDGKIEDLYDDAHIRVLLEQCNEEVERLHRRAVTRGTSISLTHLLERLGQTIARIERLLDILDPKACEQCNERATALFTELVEASAERHGIRPLIRRSVRQLARSVTENASDKGEHYIAGDRPAYFRMLASGLAGGLVIAVMALLKIHILESGFARLPETVLVSLNYGLGFVLIHILHGTVATKQPAMTAASIAEQVELGEHGRANPRKLADLLLRVGRTQFVAIAGNVIAALSLAFLIATVWQQQTGTSLITPERAAYILTGINPVTGLALFYAAIAGVWLFLSGLIAGFFDNRAAYLGLEARLREHPLLQRLLPQGARHRLAAYIDGHYGALISNFAFGIMLGSTGYVGYLLGLPLDIRHVAFSSADLGYAMSQEFAGPLMFALLLGFVLLIGAVNLTVSFALALNVALRARGTRIARPLNLVRAYWQLIRQRPSGLLYPPNQPNGAGNRHSNAAESGDGRAPGRREHRE</sequence>
<reference evidence="7 8" key="1">
    <citation type="submission" date="2023-11" db="EMBL/GenBank/DDBJ databases">
        <title>MicrobeMod: A computational toolkit for identifying prokaryotic methylation and restriction-modification with nanopore sequencing.</title>
        <authorList>
            <person name="Crits-Christoph A."/>
            <person name="Kang S.C."/>
            <person name="Lee H."/>
            <person name="Ostrov N."/>
        </authorList>
    </citation>
    <scope>NUCLEOTIDE SEQUENCE [LARGE SCALE GENOMIC DNA]</scope>
    <source>
        <strain evidence="7 8">ATCC 49870</strain>
    </source>
</reference>
<dbReference type="InterPro" id="IPR023271">
    <property type="entry name" value="Aquaporin-like"/>
</dbReference>
<dbReference type="RefSeq" id="WP_322522318.1">
    <property type="nucleotide sequence ID" value="NZ_CP140153.1"/>
</dbReference>
<feature type="compositionally biased region" description="Polar residues" evidence="5">
    <location>
        <begin position="659"/>
        <end position="670"/>
    </location>
</feature>
<keyword evidence="2 6" id="KW-0812">Transmembrane</keyword>
<evidence type="ECO:0000256" key="6">
    <source>
        <dbReference type="SAM" id="Phobius"/>
    </source>
</evidence>
<feature type="compositionally biased region" description="Basic and acidic residues" evidence="5">
    <location>
        <begin position="673"/>
        <end position="685"/>
    </location>
</feature>
<feature type="transmembrane region" description="Helical" evidence="6">
    <location>
        <begin position="374"/>
        <end position="391"/>
    </location>
</feature>
<evidence type="ECO:0000256" key="2">
    <source>
        <dbReference type="ARBA" id="ARBA00022692"/>
    </source>
</evidence>
<feature type="transmembrane region" description="Helical" evidence="6">
    <location>
        <begin position="341"/>
        <end position="362"/>
    </location>
</feature>
<proteinExistence type="predicted"/>
<dbReference type="Proteomes" id="UP001327459">
    <property type="component" value="Chromosome"/>
</dbReference>
<dbReference type="PIRSF" id="PIRSF015380">
    <property type="entry name" value="Site-sp_rcmb"/>
    <property type="match status" value="1"/>
</dbReference>
<evidence type="ECO:0000256" key="4">
    <source>
        <dbReference type="ARBA" id="ARBA00023136"/>
    </source>
</evidence>
<feature type="transmembrane region" description="Helical" evidence="6">
    <location>
        <begin position="484"/>
        <end position="505"/>
    </location>
</feature>
<feature type="transmembrane region" description="Helical" evidence="6">
    <location>
        <begin position="435"/>
        <end position="456"/>
    </location>
</feature>
<feature type="transmembrane region" description="Helical" evidence="6">
    <location>
        <begin position="591"/>
        <end position="624"/>
    </location>
</feature>
<organism evidence="7 8">
    <name type="scientific">Guyparkeria halophila</name>
    <dbReference type="NCBI Taxonomy" id="47960"/>
    <lineage>
        <taxon>Bacteria</taxon>
        <taxon>Pseudomonadati</taxon>
        <taxon>Pseudomonadota</taxon>
        <taxon>Gammaproteobacteria</taxon>
        <taxon>Chromatiales</taxon>
        <taxon>Thioalkalibacteraceae</taxon>
        <taxon>Guyparkeria</taxon>
    </lineage>
</organism>
<keyword evidence="4 6" id="KW-0472">Membrane</keyword>
<comment type="subcellular location">
    <subcellularLocation>
        <location evidence="1">Membrane</location>
        <topology evidence="1">Multi-pass membrane protein</topology>
    </subcellularLocation>
</comment>
<dbReference type="InterPro" id="IPR011385">
    <property type="entry name" value="Site-sp_rcmbase"/>
</dbReference>
<evidence type="ECO:0000256" key="5">
    <source>
        <dbReference type="SAM" id="MobiDB-lite"/>
    </source>
</evidence>
<dbReference type="Gene3D" id="1.20.1080.10">
    <property type="entry name" value="Glycerol uptake facilitator protein"/>
    <property type="match status" value="1"/>
</dbReference>
<protein>
    <submittedName>
        <fullName evidence="7">Site-specific recombinase</fullName>
    </submittedName>
</protein>
<gene>
    <name evidence="7" type="ORF">SR882_05445</name>
</gene>
<feature type="transmembrane region" description="Helical" evidence="6">
    <location>
        <begin position="544"/>
        <end position="571"/>
    </location>
</feature>
<keyword evidence="3 6" id="KW-1133">Transmembrane helix</keyword>